<keyword evidence="2" id="KW-1185">Reference proteome</keyword>
<protein>
    <submittedName>
        <fullName evidence="1">Uncharacterized protein</fullName>
    </submittedName>
</protein>
<reference evidence="1 2" key="1">
    <citation type="journal article" date="2021" name="Front. Genet.">
        <title>Chromosome-Level Genome Assembly Reveals Significant Gene Expansion in the Toll and IMD Signaling Pathways of Dendrolimus kikuchii.</title>
        <authorList>
            <person name="Zhou J."/>
            <person name="Wu P."/>
            <person name="Xiong Z."/>
            <person name="Liu N."/>
            <person name="Zhao N."/>
            <person name="Ji M."/>
            <person name="Qiu Y."/>
            <person name="Yang B."/>
        </authorList>
    </citation>
    <scope>NUCLEOTIDE SEQUENCE [LARGE SCALE GENOMIC DNA]</scope>
    <source>
        <strain evidence="1">Ann1</strain>
    </source>
</reference>
<proteinExistence type="predicted"/>
<accession>A0ACC1DHL3</accession>
<organism evidence="1 2">
    <name type="scientific">Dendrolimus kikuchii</name>
    <dbReference type="NCBI Taxonomy" id="765133"/>
    <lineage>
        <taxon>Eukaryota</taxon>
        <taxon>Metazoa</taxon>
        <taxon>Ecdysozoa</taxon>
        <taxon>Arthropoda</taxon>
        <taxon>Hexapoda</taxon>
        <taxon>Insecta</taxon>
        <taxon>Pterygota</taxon>
        <taxon>Neoptera</taxon>
        <taxon>Endopterygota</taxon>
        <taxon>Lepidoptera</taxon>
        <taxon>Glossata</taxon>
        <taxon>Ditrysia</taxon>
        <taxon>Bombycoidea</taxon>
        <taxon>Lasiocampidae</taxon>
        <taxon>Dendrolimus</taxon>
    </lineage>
</organism>
<dbReference type="Proteomes" id="UP000824533">
    <property type="component" value="Linkage Group LG02"/>
</dbReference>
<name>A0ACC1DHL3_9NEOP</name>
<evidence type="ECO:0000313" key="1">
    <source>
        <dbReference type="EMBL" id="KAJ0183336.1"/>
    </source>
</evidence>
<comment type="caution">
    <text evidence="1">The sequence shown here is derived from an EMBL/GenBank/DDBJ whole genome shotgun (WGS) entry which is preliminary data.</text>
</comment>
<sequence length="159" mass="18312">MKMAGLESLVVEEIKPVEKPVDREKTCPLLLRVFCSTGRHNAPGDYVRGNVPQNELQIYTWMDATLRELTGLVKEVNPETRRKGTYFDFAIVYPDMRTPSYRMREIGVTCSGQRGGDDNKTLAQVKFQIGNYLDISITPPNRMPPPMRRPQPYMNNRQY</sequence>
<evidence type="ECO:0000313" key="2">
    <source>
        <dbReference type="Proteomes" id="UP000824533"/>
    </source>
</evidence>
<dbReference type="EMBL" id="CM034388">
    <property type="protein sequence ID" value="KAJ0183336.1"/>
    <property type="molecule type" value="Genomic_DNA"/>
</dbReference>
<gene>
    <name evidence="1" type="ORF">K1T71_001312</name>
</gene>